<keyword evidence="1" id="KW-0472">Membrane</keyword>
<dbReference type="AlphaFoldDB" id="A0A9D2HM56"/>
<proteinExistence type="predicted"/>
<protein>
    <submittedName>
        <fullName evidence="2">Uncharacterized protein</fullName>
    </submittedName>
</protein>
<accession>A0A9D2HM56</accession>
<evidence type="ECO:0000313" key="3">
    <source>
        <dbReference type="Proteomes" id="UP000823821"/>
    </source>
</evidence>
<reference evidence="2" key="2">
    <citation type="submission" date="2021-04" db="EMBL/GenBank/DDBJ databases">
        <authorList>
            <person name="Gilroy R."/>
        </authorList>
    </citation>
    <scope>NUCLEOTIDE SEQUENCE</scope>
    <source>
        <strain evidence="2">5032</strain>
    </source>
</reference>
<evidence type="ECO:0000313" key="2">
    <source>
        <dbReference type="EMBL" id="HJA78033.1"/>
    </source>
</evidence>
<comment type="caution">
    <text evidence="2">The sequence shown here is derived from an EMBL/GenBank/DDBJ whole genome shotgun (WGS) entry which is preliminary data.</text>
</comment>
<evidence type="ECO:0000256" key="1">
    <source>
        <dbReference type="SAM" id="Phobius"/>
    </source>
</evidence>
<organism evidence="2 3">
    <name type="scientific">Candidatus Desulfovibrio intestinavium</name>
    <dbReference type="NCBI Taxonomy" id="2838534"/>
    <lineage>
        <taxon>Bacteria</taxon>
        <taxon>Pseudomonadati</taxon>
        <taxon>Thermodesulfobacteriota</taxon>
        <taxon>Desulfovibrionia</taxon>
        <taxon>Desulfovibrionales</taxon>
        <taxon>Desulfovibrionaceae</taxon>
        <taxon>Desulfovibrio</taxon>
    </lineage>
</organism>
<keyword evidence="1" id="KW-0812">Transmembrane</keyword>
<name>A0A9D2HM56_9BACT</name>
<gene>
    <name evidence="2" type="ORF">H9784_00460</name>
</gene>
<reference evidence="2" key="1">
    <citation type="journal article" date="2021" name="PeerJ">
        <title>Extensive microbial diversity within the chicken gut microbiome revealed by metagenomics and culture.</title>
        <authorList>
            <person name="Gilroy R."/>
            <person name="Ravi A."/>
            <person name="Getino M."/>
            <person name="Pursley I."/>
            <person name="Horton D.L."/>
            <person name="Alikhan N.F."/>
            <person name="Baker D."/>
            <person name="Gharbi K."/>
            <person name="Hall N."/>
            <person name="Watson M."/>
            <person name="Adriaenssens E.M."/>
            <person name="Foster-Nyarko E."/>
            <person name="Jarju S."/>
            <person name="Secka A."/>
            <person name="Antonio M."/>
            <person name="Oren A."/>
            <person name="Chaudhuri R.R."/>
            <person name="La Ragione R."/>
            <person name="Hildebrand F."/>
            <person name="Pallen M.J."/>
        </authorList>
    </citation>
    <scope>NUCLEOTIDE SEQUENCE</scope>
    <source>
        <strain evidence="2">5032</strain>
    </source>
</reference>
<dbReference type="Proteomes" id="UP000823821">
    <property type="component" value="Unassembled WGS sequence"/>
</dbReference>
<keyword evidence="1" id="KW-1133">Transmembrane helix</keyword>
<dbReference type="EMBL" id="DWZD01000005">
    <property type="protein sequence ID" value="HJA78033.1"/>
    <property type="molecule type" value="Genomic_DNA"/>
</dbReference>
<feature type="transmembrane region" description="Helical" evidence="1">
    <location>
        <begin position="6"/>
        <end position="25"/>
    </location>
</feature>
<sequence length="103" mass="11256">MSPLQASFWLGAVAAAGLAVFYLGAAREEAAQLRESLRIGETRTQAAAEALSEWEKARRETAEKERDYARAAKAAADLPLEQRFGEYDRLFDAIEAGRGEPAP</sequence>